<proteinExistence type="inferred from homology"/>
<comment type="pathway">
    <text evidence="10">Amino-acid biosynthesis; L-methionine biosynthesis via de novo pathway; L-homoserine from L-aspartate: step 1/3.</text>
</comment>
<comment type="catalytic activity">
    <reaction evidence="7 9">
        <text>L-aspartate + ATP = 4-phospho-L-aspartate + ADP</text>
        <dbReference type="Rhea" id="RHEA:23776"/>
        <dbReference type="ChEBI" id="CHEBI:29991"/>
        <dbReference type="ChEBI" id="CHEBI:30616"/>
        <dbReference type="ChEBI" id="CHEBI:57535"/>
        <dbReference type="ChEBI" id="CHEBI:456216"/>
        <dbReference type="EC" id="2.7.2.4"/>
    </reaction>
</comment>
<evidence type="ECO:0000259" key="12">
    <source>
        <dbReference type="Pfam" id="PF22468"/>
    </source>
</evidence>
<dbReference type="Gene3D" id="3.40.1160.10">
    <property type="entry name" value="Acetylglutamate kinase-like"/>
    <property type="match status" value="1"/>
</dbReference>
<keyword evidence="5 9" id="KW-0418">Kinase</keyword>
<dbReference type="Pfam" id="PF00696">
    <property type="entry name" value="AA_kinase"/>
    <property type="match status" value="1"/>
</dbReference>
<comment type="pathway">
    <text evidence="10">Amino-acid biosynthesis; L-threonine biosynthesis; L-threonine from L-aspartate: step 1/5.</text>
</comment>
<evidence type="ECO:0000256" key="7">
    <source>
        <dbReference type="ARBA" id="ARBA00047872"/>
    </source>
</evidence>
<keyword evidence="10" id="KW-0028">Amino-acid biosynthesis</keyword>
<feature type="binding site" evidence="8">
    <location>
        <position position="120"/>
    </location>
    <ligand>
        <name>substrate</name>
    </ligand>
</feature>
<dbReference type="GO" id="GO:0009089">
    <property type="term" value="P:lysine biosynthetic process via diaminopimelate"/>
    <property type="evidence" value="ECO:0007669"/>
    <property type="project" value="InterPro"/>
</dbReference>
<name>A0AAU9CLF8_9BACT</name>
<keyword evidence="3 9" id="KW-0808">Transferase</keyword>
<evidence type="ECO:0000256" key="1">
    <source>
        <dbReference type="ARBA" id="ARBA00004766"/>
    </source>
</evidence>
<gene>
    <name evidence="13" type="ORF">FUAX_01290</name>
</gene>
<dbReference type="InterPro" id="IPR001341">
    <property type="entry name" value="Asp_kinase"/>
</dbReference>
<dbReference type="GO" id="GO:0004072">
    <property type="term" value="F:aspartate kinase activity"/>
    <property type="evidence" value="ECO:0007669"/>
    <property type="project" value="UniProtKB-EC"/>
</dbReference>
<feature type="binding site" evidence="8">
    <location>
        <begin position="5"/>
        <end position="8"/>
    </location>
    <ligand>
        <name>ATP</name>
        <dbReference type="ChEBI" id="CHEBI:30616"/>
    </ligand>
</feature>
<dbReference type="RefSeq" id="WP_338393008.1">
    <property type="nucleotide sequence ID" value="NZ_AP025314.1"/>
</dbReference>
<feature type="domain" description="Aspartate/glutamate/uridylate kinase" evidence="11">
    <location>
        <begin position="2"/>
        <end position="276"/>
    </location>
</feature>
<evidence type="ECO:0000256" key="8">
    <source>
        <dbReference type="PIRSR" id="PIRSR000726-1"/>
    </source>
</evidence>
<reference evidence="13 14" key="1">
    <citation type="submission" date="2021-12" db="EMBL/GenBank/DDBJ databases">
        <title>Genome sequencing of bacteria with rrn-lacking chromosome and rrn-plasmid.</title>
        <authorList>
            <person name="Anda M."/>
            <person name="Iwasaki W."/>
        </authorList>
    </citation>
    <scope>NUCLEOTIDE SEQUENCE [LARGE SCALE GENOMIC DNA]</scope>
    <source>
        <strain evidence="13 14">DSM 100852</strain>
    </source>
</reference>
<comment type="pathway">
    <text evidence="1 10">Amino-acid biosynthesis; L-lysine biosynthesis via DAP pathway; (S)-tetrahydrodipicolinate from L-aspartate: step 1/4.</text>
</comment>
<evidence type="ECO:0000256" key="4">
    <source>
        <dbReference type="ARBA" id="ARBA00022741"/>
    </source>
</evidence>
<organism evidence="13 14">
    <name type="scientific">Fulvitalea axinellae</name>
    <dbReference type="NCBI Taxonomy" id="1182444"/>
    <lineage>
        <taxon>Bacteria</taxon>
        <taxon>Pseudomonadati</taxon>
        <taxon>Bacteroidota</taxon>
        <taxon>Cytophagia</taxon>
        <taxon>Cytophagales</taxon>
        <taxon>Persicobacteraceae</taxon>
        <taxon>Fulvitalea</taxon>
    </lineage>
</organism>
<keyword evidence="6 8" id="KW-0067">ATP-binding</keyword>
<dbReference type="EMBL" id="AP025314">
    <property type="protein sequence ID" value="BDD07697.1"/>
    <property type="molecule type" value="Genomic_DNA"/>
</dbReference>
<accession>A0AAU9CLF8</accession>
<dbReference type="PROSITE" id="PS00324">
    <property type="entry name" value="ASPARTOKINASE"/>
    <property type="match status" value="1"/>
</dbReference>
<dbReference type="SUPFAM" id="SSF53633">
    <property type="entry name" value="Carbamate kinase-like"/>
    <property type="match status" value="1"/>
</dbReference>
<dbReference type="InterPro" id="IPR005260">
    <property type="entry name" value="Asp_kin_monofn"/>
</dbReference>
<dbReference type="KEGG" id="fax:FUAX_01290"/>
<protein>
    <recommendedName>
        <fullName evidence="9">Aspartokinase</fullName>
        <ecNumber evidence="9">2.7.2.4</ecNumber>
    </recommendedName>
</protein>
<sequence>MKVLKFGGTSVGSPERMHNVATLVTRDSEKKIVVLSAVSGTTNSLVAIGEALFASENEEAKKHIEELYQSYQVFPENLVTEEAYKTEIKSIIDEHFKFIRSLVGSFFNNRLNNELLAQGELMSTKMFTVYLKEQGAKAHLLPALDYMLINEDKEPVIEFTTERLQPILDENDDVQVFVTQGFICRNHEGEIDNLQRGGSDYSASLIAAGINAEECQIWTDIDGMHNNDPRFVENTFPVAELSFHEASELAYFGAKILHPTSIIPAQKYNIPVRLKNTLDPDADGTYISETEYSCGIKSIAAKDGITAIKIKSSRMVMAYGFLRKVFEVFEKHRTPIDMITTSEVAVSLTIDDDSQLTEIVRELAVYGKVQVDQGQTIICAVGNFKGRYQAVAARIVDSLKDYPIRMISYGGSDYNVSVLIDTNYKQKALKTLNEALFLNPEY</sequence>
<dbReference type="PANTHER" id="PTHR21499:SF59">
    <property type="entry name" value="ASPARTOKINASE"/>
    <property type="match status" value="1"/>
</dbReference>
<evidence type="ECO:0000256" key="5">
    <source>
        <dbReference type="ARBA" id="ARBA00022777"/>
    </source>
</evidence>
<dbReference type="CDD" id="cd04912">
    <property type="entry name" value="ACT_AKiii-LysC-EC-like_1"/>
    <property type="match status" value="1"/>
</dbReference>
<dbReference type="GO" id="GO:0009090">
    <property type="term" value="P:homoserine biosynthetic process"/>
    <property type="evidence" value="ECO:0007669"/>
    <property type="project" value="TreeGrafter"/>
</dbReference>
<feature type="binding site" evidence="8">
    <location>
        <position position="230"/>
    </location>
    <ligand>
        <name>ATP</name>
        <dbReference type="ChEBI" id="CHEBI:30616"/>
    </ligand>
</feature>
<dbReference type="InterPro" id="IPR054352">
    <property type="entry name" value="ACT_Aspartokinase"/>
</dbReference>
<dbReference type="AlphaFoldDB" id="A0AAU9CLF8"/>
<dbReference type="InterPro" id="IPR045865">
    <property type="entry name" value="ACT-like_dom_sf"/>
</dbReference>
<evidence type="ECO:0000313" key="13">
    <source>
        <dbReference type="EMBL" id="BDD07697.1"/>
    </source>
</evidence>
<dbReference type="InterPro" id="IPR036393">
    <property type="entry name" value="AceGlu_kinase-like_sf"/>
</dbReference>
<dbReference type="NCBIfam" id="TIGR00657">
    <property type="entry name" value="asp_kinases"/>
    <property type="match status" value="1"/>
</dbReference>
<dbReference type="InterPro" id="IPR001048">
    <property type="entry name" value="Asp/Glu/Uridylate_kinase"/>
</dbReference>
<dbReference type="GO" id="GO:0005829">
    <property type="term" value="C:cytosol"/>
    <property type="evidence" value="ECO:0007669"/>
    <property type="project" value="TreeGrafter"/>
</dbReference>
<comment type="similarity">
    <text evidence="2 9">Belongs to the aspartokinase family.</text>
</comment>
<evidence type="ECO:0000256" key="3">
    <source>
        <dbReference type="ARBA" id="ARBA00022679"/>
    </source>
</evidence>
<dbReference type="CDD" id="cd04243">
    <property type="entry name" value="AAK_AK-HSDH-like"/>
    <property type="match status" value="1"/>
</dbReference>
<dbReference type="Pfam" id="PF22468">
    <property type="entry name" value="ACT_9"/>
    <property type="match status" value="1"/>
</dbReference>
<dbReference type="SUPFAM" id="SSF55021">
    <property type="entry name" value="ACT-like"/>
    <property type="match status" value="2"/>
</dbReference>
<dbReference type="PIRSF" id="PIRSF000726">
    <property type="entry name" value="Asp_kin"/>
    <property type="match status" value="1"/>
</dbReference>
<dbReference type="EC" id="2.7.2.4" evidence="9"/>
<dbReference type="PANTHER" id="PTHR21499">
    <property type="entry name" value="ASPARTATE KINASE"/>
    <property type="match status" value="1"/>
</dbReference>
<evidence type="ECO:0000256" key="10">
    <source>
        <dbReference type="RuleBase" id="RU004249"/>
    </source>
</evidence>
<keyword evidence="4 8" id="KW-0547">Nucleotide-binding</keyword>
<feature type="binding site" evidence="8">
    <location>
        <begin position="219"/>
        <end position="220"/>
    </location>
    <ligand>
        <name>ATP</name>
        <dbReference type="ChEBI" id="CHEBI:30616"/>
    </ligand>
</feature>
<dbReference type="GO" id="GO:0005524">
    <property type="term" value="F:ATP binding"/>
    <property type="evidence" value="ECO:0007669"/>
    <property type="project" value="UniProtKB-KW"/>
</dbReference>
<evidence type="ECO:0000313" key="14">
    <source>
        <dbReference type="Proteomes" id="UP001348817"/>
    </source>
</evidence>
<evidence type="ECO:0000259" key="11">
    <source>
        <dbReference type="Pfam" id="PF00696"/>
    </source>
</evidence>
<dbReference type="InterPro" id="IPR018042">
    <property type="entry name" value="Aspartate_kinase_CS"/>
</dbReference>
<dbReference type="Proteomes" id="UP001348817">
    <property type="component" value="Chromosome"/>
</dbReference>
<keyword evidence="14" id="KW-1185">Reference proteome</keyword>
<feature type="binding site" evidence="8">
    <location>
        <position position="42"/>
    </location>
    <ligand>
        <name>substrate</name>
    </ligand>
</feature>
<feature type="domain" description="Aspartokinase ACT" evidence="12">
    <location>
        <begin position="380"/>
        <end position="436"/>
    </location>
</feature>
<dbReference type="Gene3D" id="3.30.70.260">
    <property type="match status" value="2"/>
</dbReference>
<evidence type="ECO:0000256" key="9">
    <source>
        <dbReference type="RuleBase" id="RU003448"/>
    </source>
</evidence>
<evidence type="ECO:0000256" key="6">
    <source>
        <dbReference type="ARBA" id="ARBA00022840"/>
    </source>
</evidence>
<evidence type="ECO:0000256" key="2">
    <source>
        <dbReference type="ARBA" id="ARBA00010122"/>
    </source>
</evidence>